<dbReference type="GeneID" id="8579077"/>
<dbReference type="InterPro" id="IPR011645">
    <property type="entry name" value="HNOB_dom_associated"/>
</dbReference>
<dbReference type="Gene3D" id="3.40.50.2300">
    <property type="match status" value="2"/>
</dbReference>
<dbReference type="FunFam" id="3.40.50.2300:FF:000241">
    <property type="entry name" value="Guanylate cyclase"/>
    <property type="match status" value="1"/>
</dbReference>
<comment type="catalytic activity">
    <reaction evidence="1 16">
        <text>GTP = 3',5'-cyclic GMP + diphosphate</text>
        <dbReference type="Rhea" id="RHEA:13665"/>
        <dbReference type="ChEBI" id="CHEBI:33019"/>
        <dbReference type="ChEBI" id="CHEBI:37565"/>
        <dbReference type="ChEBI" id="CHEBI:57746"/>
        <dbReference type="EC" id="4.6.1.2"/>
    </reaction>
</comment>
<feature type="domain" description="Guanylate cyclase" evidence="20">
    <location>
        <begin position="908"/>
        <end position="1038"/>
    </location>
</feature>
<feature type="signal peptide" evidence="18">
    <location>
        <begin position="1"/>
        <end position="16"/>
    </location>
</feature>
<dbReference type="GO" id="GO:0004383">
    <property type="term" value="F:guanylate cyclase activity"/>
    <property type="evidence" value="ECO:0000318"/>
    <property type="project" value="GO_Central"/>
</dbReference>
<dbReference type="InterPro" id="IPR000719">
    <property type="entry name" value="Prot_kinase_dom"/>
</dbReference>
<protein>
    <recommendedName>
        <fullName evidence="3 16">Guanylate cyclase</fullName>
        <ecNumber evidence="3 16">4.6.1.2</ecNumber>
    </recommendedName>
</protein>
<evidence type="ECO:0000256" key="16">
    <source>
        <dbReference type="RuleBase" id="RU003431"/>
    </source>
</evidence>
<keyword evidence="5 17" id="KW-0812">Transmembrane</keyword>
<dbReference type="RefSeq" id="XP_045094010.1">
    <property type="nucleotide sequence ID" value="XM_045237633.1"/>
</dbReference>
<evidence type="ECO:0000256" key="9">
    <source>
        <dbReference type="ARBA" id="ARBA00022989"/>
    </source>
</evidence>
<gene>
    <name evidence="21" type="primary">Cbr-gcy-6</name>
    <name evidence="23" type="ORF">CBG09580</name>
    <name evidence="21" type="ORF">CBG_09580</name>
</gene>
<reference evidence="21 22" key="1">
    <citation type="journal article" date="2003" name="PLoS Biol.">
        <title>The genome sequence of Caenorhabditis briggsae: a platform for comparative genomics.</title>
        <authorList>
            <person name="Stein L.D."/>
            <person name="Bao Z."/>
            <person name="Blasiar D."/>
            <person name="Blumenthal T."/>
            <person name="Brent M.R."/>
            <person name="Chen N."/>
            <person name="Chinwalla A."/>
            <person name="Clarke L."/>
            <person name="Clee C."/>
            <person name="Coghlan A."/>
            <person name="Coulson A."/>
            <person name="D'Eustachio P."/>
            <person name="Fitch D.H."/>
            <person name="Fulton L.A."/>
            <person name="Fulton R.E."/>
            <person name="Griffiths-Jones S."/>
            <person name="Harris T.W."/>
            <person name="Hillier L.W."/>
            <person name="Kamath R."/>
            <person name="Kuwabara P.E."/>
            <person name="Mardis E.R."/>
            <person name="Marra M.A."/>
            <person name="Miner T.L."/>
            <person name="Minx P."/>
            <person name="Mullikin J.C."/>
            <person name="Plumb R.W."/>
            <person name="Rogers J."/>
            <person name="Schein J.E."/>
            <person name="Sohrmann M."/>
            <person name="Spieth J."/>
            <person name="Stajich J.E."/>
            <person name="Wei C."/>
            <person name="Willey D."/>
            <person name="Wilson R.K."/>
            <person name="Durbin R."/>
            <person name="Waterston R.H."/>
        </authorList>
    </citation>
    <scope>NUCLEOTIDE SEQUENCE [LARGE SCALE GENOMIC DNA]</scope>
    <source>
        <strain evidence="21 22">AF16</strain>
    </source>
</reference>
<dbReference type="InterPro" id="IPR050401">
    <property type="entry name" value="Cyclic_nucleotide_synthase"/>
</dbReference>
<evidence type="ECO:0000256" key="14">
    <source>
        <dbReference type="ARBA" id="ARBA00023293"/>
    </source>
</evidence>
<dbReference type="GO" id="GO:0032026">
    <property type="term" value="P:response to magnesium ion"/>
    <property type="evidence" value="ECO:0007669"/>
    <property type="project" value="UniProtKB-ARBA"/>
</dbReference>
<evidence type="ECO:0000256" key="13">
    <source>
        <dbReference type="ARBA" id="ARBA00023239"/>
    </source>
</evidence>
<evidence type="ECO:0000256" key="8">
    <source>
        <dbReference type="ARBA" id="ARBA00022840"/>
    </source>
</evidence>
<feature type="domain" description="Protein kinase" evidence="19">
    <location>
        <begin position="558"/>
        <end position="850"/>
    </location>
</feature>
<dbReference type="PROSITE" id="PS50011">
    <property type="entry name" value="PROTEIN_KINASE_DOM"/>
    <property type="match status" value="1"/>
</dbReference>
<dbReference type="InterPro" id="IPR029787">
    <property type="entry name" value="Nucleotide_cyclase"/>
</dbReference>
<accession>A8X8R7</accession>
<dbReference type="GO" id="GO:0007635">
    <property type="term" value="P:chemosensory behavior"/>
    <property type="evidence" value="ECO:0007669"/>
    <property type="project" value="UniProtKB-ARBA"/>
</dbReference>
<keyword evidence="4" id="KW-1003">Cell membrane</keyword>
<dbReference type="SUPFAM" id="SSF53822">
    <property type="entry name" value="Periplasmic binding protein-like I"/>
    <property type="match status" value="1"/>
</dbReference>
<evidence type="ECO:0000256" key="4">
    <source>
        <dbReference type="ARBA" id="ARBA00022475"/>
    </source>
</evidence>
<sequence length="1104" mass="124715">MHPTTAVLLFLATVDCQPPGNIFHLGFLHCDVLQKNVEGSSPYISYRTSASAASIAIDRIKRENRLTGYDFKFTILYDQCDENLAAGNAIKLFRDYNYCFISAAIPVFTLATYYNTPIVTWGMTSSATLDDASRYPTAGIISIGSRRHRYFSLAVTFREVMLEYGWDQFVYAYSLEGDDEKCETMRDDFQNMIAYYGDIVLSYTIQIMDHSEAGLLAVLKDVSTRGRIIVPCFHEGNTRGLHRRWMLVAARNGFVTDEYVYIIPSLRSKGYAIQQDDGSYRYPWVDSTGPQPSDHEAIPGFQRSIFIVDMQGQGKIGSNYSVFEDEVIRRMKQPPYNCTEACSAQEYQHAATYAGQLHDAVYLYGLAMERVLITAPTQYRNGTQFGFLENIFSGHHNLGVGGPIVIDDSGGRSPTLFVLTLDANNTSSIIMTVDVDQQSAEVTKLYSNEATAVWYHRKGIRPPDEPVCGYTGSKCPANVFYENMGWFIAAIIVILLTILGAILAFVYLFYAKRQEVERQNALWQIPYKSMMTVAKKGKGEHSMRSISSVPSTISSTRSSTLSEVGETRNYLFFQIQNEVEIEKVAARKYTIRTLFDNKICANMRQMRLIDHSNLNKFIGMSLDAPQLLSVWRFCSRGSLADVIRKASLQMDGFFIYSLMKDIVNGLTWIHDSSHEYHGMLTSKNCLLNDRWQLKITDFGLRNFRTHDQYTKMGELLEILYFSEVFKFSDRLWTAPELLRNDDIMGSREGDVYSLGIISAELITRSSVFDLENRKEDAEEIVYMLKKGGLQSPRPHLDHDESIEINPGLLHLVRDCWTERPSERPDIKQVASQLRSMNTNRNDNLMDHVFNVLESYASTLEDEVAERMKELVEEKKKSDVLLYRMLPKQVADKLKLGQTVEPETFDVVTLFFSDVVSFTTLAGKCTPLQVVNLLNGLYTIFDGIIEQHDVYKVETIGDGYFVASGVPRRNGNEHTRNIASMSLCFVKSLADFNIPHLPGEKINIRVGFHCGSVVAGVVGLTMPRYCLFGDAVNTASRMESNSKPSCSNFSAGHVHISDEANRMLMTLGGFTTETRGEVIIKGKGVMTTYWLLKMDESAAPKNLKK</sequence>
<dbReference type="PROSITE" id="PS50125">
    <property type="entry name" value="GUANYLATE_CYCLASE_2"/>
    <property type="match status" value="1"/>
</dbReference>
<dbReference type="GO" id="GO:0007168">
    <property type="term" value="P:receptor guanylyl cyclase signaling pathway"/>
    <property type="evidence" value="ECO:0000318"/>
    <property type="project" value="GO_Central"/>
</dbReference>
<keyword evidence="14 16" id="KW-0141">cGMP biosynthesis</keyword>
<keyword evidence="8" id="KW-0067">ATP-binding</keyword>
<evidence type="ECO:0000259" key="20">
    <source>
        <dbReference type="PROSITE" id="PS50125"/>
    </source>
</evidence>
<dbReference type="PANTHER" id="PTHR11920">
    <property type="entry name" value="GUANYLYL CYCLASE"/>
    <property type="match status" value="1"/>
</dbReference>
<dbReference type="Pfam" id="PF07701">
    <property type="entry name" value="HNOBA"/>
    <property type="match status" value="1"/>
</dbReference>
<reference evidence="21 22" key="2">
    <citation type="journal article" date="2011" name="PLoS Genet.">
        <title>Caenorhabditis briggsae recombinant inbred line genotypes reveal inter-strain incompatibility and the evolution of recombination.</title>
        <authorList>
            <person name="Ross J.A."/>
            <person name="Koboldt D.C."/>
            <person name="Staisch J.E."/>
            <person name="Chamberlin H.M."/>
            <person name="Gupta B.P."/>
            <person name="Miller R.D."/>
            <person name="Baird S.E."/>
            <person name="Haag E.S."/>
        </authorList>
    </citation>
    <scope>NUCLEOTIDE SEQUENCE [LARGE SCALE GENOMIC DNA]</scope>
    <source>
        <strain evidence="21 22">AF16</strain>
    </source>
</reference>
<evidence type="ECO:0000313" key="22">
    <source>
        <dbReference type="Proteomes" id="UP000008549"/>
    </source>
</evidence>
<evidence type="ECO:0000256" key="12">
    <source>
        <dbReference type="ARBA" id="ARBA00023180"/>
    </source>
</evidence>
<evidence type="ECO:0000256" key="11">
    <source>
        <dbReference type="ARBA" id="ARBA00023170"/>
    </source>
</evidence>
<dbReference type="KEGG" id="cbr:CBG_09580"/>
<dbReference type="Pfam" id="PF01094">
    <property type="entry name" value="ANF_receptor"/>
    <property type="match status" value="1"/>
</dbReference>
<evidence type="ECO:0000256" key="18">
    <source>
        <dbReference type="SAM" id="SignalP"/>
    </source>
</evidence>
<dbReference type="OMA" id="GFLHCDV"/>
<evidence type="ECO:0000256" key="17">
    <source>
        <dbReference type="SAM" id="Phobius"/>
    </source>
</evidence>
<dbReference type="AlphaFoldDB" id="A8X8R7"/>
<dbReference type="FunCoup" id="A8X8R7">
    <property type="interactions" value="57"/>
</dbReference>
<keyword evidence="11" id="KW-0675">Receptor</keyword>
<keyword evidence="10 17" id="KW-0472">Membrane</keyword>
<organism evidence="21 22">
    <name type="scientific">Caenorhabditis briggsae</name>
    <dbReference type="NCBI Taxonomy" id="6238"/>
    <lineage>
        <taxon>Eukaryota</taxon>
        <taxon>Metazoa</taxon>
        <taxon>Ecdysozoa</taxon>
        <taxon>Nematoda</taxon>
        <taxon>Chromadorea</taxon>
        <taxon>Rhabditida</taxon>
        <taxon>Rhabditina</taxon>
        <taxon>Rhabditomorpha</taxon>
        <taxon>Rhabditoidea</taxon>
        <taxon>Rhabditidae</taxon>
        <taxon>Peloderinae</taxon>
        <taxon>Caenorhabditis</taxon>
    </lineage>
</organism>
<evidence type="ECO:0000256" key="6">
    <source>
        <dbReference type="ARBA" id="ARBA00022729"/>
    </source>
</evidence>
<dbReference type="CTD" id="8579077"/>
<dbReference type="FunFam" id="3.40.50.2300:FF:000428">
    <property type="entry name" value="Guanylate cyclase"/>
    <property type="match status" value="1"/>
</dbReference>
<dbReference type="Gene3D" id="3.30.70.1230">
    <property type="entry name" value="Nucleotide cyclase"/>
    <property type="match status" value="1"/>
</dbReference>
<keyword evidence="9 17" id="KW-1133">Transmembrane helix</keyword>
<dbReference type="FunFam" id="3.30.70.1230:FF:000023">
    <property type="entry name" value="Guanylate cyclase"/>
    <property type="match status" value="1"/>
</dbReference>
<dbReference type="STRING" id="6238.A8X8R7"/>
<keyword evidence="7" id="KW-0547">Nucleotide-binding</keyword>
<evidence type="ECO:0000256" key="1">
    <source>
        <dbReference type="ARBA" id="ARBA00001436"/>
    </source>
</evidence>
<dbReference type="GO" id="GO:0005524">
    <property type="term" value="F:ATP binding"/>
    <property type="evidence" value="ECO:0007669"/>
    <property type="project" value="UniProtKB-KW"/>
</dbReference>
<dbReference type="InParanoid" id="A8X8R7"/>
<dbReference type="GO" id="GO:0006935">
    <property type="term" value="P:chemotaxis"/>
    <property type="evidence" value="ECO:0007669"/>
    <property type="project" value="UniProtKB-ARBA"/>
</dbReference>
<dbReference type="GO" id="GO:0006182">
    <property type="term" value="P:cGMP biosynthetic process"/>
    <property type="evidence" value="ECO:0000318"/>
    <property type="project" value="GO_Central"/>
</dbReference>
<dbReference type="InterPro" id="IPR018297">
    <property type="entry name" value="A/G_cyclase_CS"/>
</dbReference>
<dbReference type="EC" id="4.6.1.2" evidence="3 16"/>
<dbReference type="FunFam" id="1.10.510.10:FF:000704">
    <property type="entry name" value="Guanylate cyclase"/>
    <property type="match status" value="1"/>
</dbReference>
<evidence type="ECO:0000256" key="15">
    <source>
        <dbReference type="RuleBase" id="RU000405"/>
    </source>
</evidence>
<dbReference type="Proteomes" id="UP000008549">
    <property type="component" value="Unassembled WGS sequence"/>
</dbReference>
<dbReference type="PANTHER" id="PTHR11920:SF76">
    <property type="entry name" value="RECEPTOR-TYPE GUANYLATE CYCLASE GCY-6"/>
    <property type="match status" value="1"/>
</dbReference>
<dbReference type="Gene3D" id="1.10.510.10">
    <property type="entry name" value="Transferase(Phosphotransferase) domain 1"/>
    <property type="match status" value="1"/>
</dbReference>
<evidence type="ECO:0000313" key="21">
    <source>
        <dbReference type="EMBL" id="CAP29028.2"/>
    </source>
</evidence>
<dbReference type="CDD" id="cd07302">
    <property type="entry name" value="CHD"/>
    <property type="match status" value="1"/>
</dbReference>
<evidence type="ECO:0000256" key="10">
    <source>
        <dbReference type="ARBA" id="ARBA00023136"/>
    </source>
</evidence>
<evidence type="ECO:0000256" key="3">
    <source>
        <dbReference type="ARBA" id="ARBA00012202"/>
    </source>
</evidence>
<dbReference type="GO" id="GO:0005886">
    <property type="term" value="C:plasma membrane"/>
    <property type="evidence" value="ECO:0000318"/>
    <property type="project" value="GO_Central"/>
</dbReference>
<dbReference type="SUPFAM" id="SSF56112">
    <property type="entry name" value="Protein kinase-like (PK-like)"/>
    <property type="match status" value="1"/>
</dbReference>
<dbReference type="WormBase" id="CBG09580">
    <property type="protein sequence ID" value="CBP40393"/>
    <property type="gene ID" value="WBGene00031141"/>
</dbReference>
<evidence type="ECO:0000313" key="23">
    <source>
        <dbReference type="WormBase" id="CBG09580"/>
    </source>
</evidence>
<evidence type="ECO:0000256" key="5">
    <source>
        <dbReference type="ARBA" id="ARBA00022692"/>
    </source>
</evidence>
<dbReference type="EMBL" id="HE600998">
    <property type="protein sequence ID" value="CAP29028.2"/>
    <property type="molecule type" value="Genomic_DNA"/>
</dbReference>
<dbReference type="SMART" id="SM00044">
    <property type="entry name" value="CYCc"/>
    <property type="match status" value="1"/>
</dbReference>
<evidence type="ECO:0000256" key="2">
    <source>
        <dbReference type="ARBA" id="ARBA00004251"/>
    </source>
</evidence>
<dbReference type="Pfam" id="PF00211">
    <property type="entry name" value="Guanylate_cyc"/>
    <property type="match status" value="1"/>
</dbReference>
<dbReference type="PROSITE" id="PS00452">
    <property type="entry name" value="GUANYLATE_CYCLASE_1"/>
    <property type="match status" value="1"/>
</dbReference>
<comment type="similarity">
    <text evidence="15">Belongs to the adenylyl cyclase class-4/guanylyl cyclase family.</text>
</comment>
<dbReference type="GO" id="GO:0004672">
    <property type="term" value="F:protein kinase activity"/>
    <property type="evidence" value="ECO:0007669"/>
    <property type="project" value="InterPro"/>
</dbReference>
<comment type="subcellular location">
    <subcellularLocation>
        <location evidence="2">Cell membrane</location>
        <topology evidence="2">Single-pass type I membrane protein</topology>
    </subcellularLocation>
</comment>
<dbReference type="InterPro" id="IPR028082">
    <property type="entry name" value="Peripla_BP_I"/>
</dbReference>
<dbReference type="GO" id="GO:0001653">
    <property type="term" value="F:peptide receptor activity"/>
    <property type="evidence" value="ECO:0000318"/>
    <property type="project" value="GO_Central"/>
</dbReference>
<name>A8X8R7_CAEBR</name>
<dbReference type="InterPro" id="IPR011009">
    <property type="entry name" value="Kinase-like_dom_sf"/>
</dbReference>
<evidence type="ECO:0000256" key="7">
    <source>
        <dbReference type="ARBA" id="ARBA00022741"/>
    </source>
</evidence>
<dbReference type="CDD" id="cd06352">
    <property type="entry name" value="PBP1_NPR_GC-like"/>
    <property type="match status" value="1"/>
</dbReference>
<keyword evidence="12" id="KW-0325">Glycoprotein</keyword>
<keyword evidence="22" id="KW-1185">Reference proteome</keyword>
<dbReference type="eggNOG" id="KOG1023">
    <property type="taxonomic scope" value="Eukaryota"/>
</dbReference>
<keyword evidence="13 15" id="KW-0456">Lyase</keyword>
<dbReference type="InterPro" id="IPR001245">
    <property type="entry name" value="Ser-Thr/Tyr_kinase_cat_dom"/>
</dbReference>
<dbReference type="HOGENOM" id="CLU_001072_1_3_1"/>
<dbReference type="InterPro" id="IPR001828">
    <property type="entry name" value="ANF_lig-bd_rcpt"/>
</dbReference>
<feature type="chain" id="PRO_5002730219" description="Guanylate cyclase" evidence="18">
    <location>
        <begin position="17"/>
        <end position="1104"/>
    </location>
</feature>
<proteinExistence type="inferred from homology"/>
<dbReference type="GO" id="GO:0035556">
    <property type="term" value="P:intracellular signal transduction"/>
    <property type="evidence" value="ECO:0007669"/>
    <property type="project" value="InterPro"/>
</dbReference>
<keyword evidence="6 18" id="KW-0732">Signal</keyword>
<dbReference type="Pfam" id="PF07714">
    <property type="entry name" value="PK_Tyr_Ser-Thr"/>
    <property type="match status" value="1"/>
</dbReference>
<feature type="transmembrane region" description="Helical" evidence="17">
    <location>
        <begin position="484"/>
        <end position="510"/>
    </location>
</feature>
<evidence type="ECO:0000259" key="19">
    <source>
        <dbReference type="PROSITE" id="PS50011"/>
    </source>
</evidence>
<dbReference type="SUPFAM" id="SSF55073">
    <property type="entry name" value="Nucleotide cyclase"/>
    <property type="match status" value="1"/>
</dbReference>
<dbReference type="InterPro" id="IPR001054">
    <property type="entry name" value="A/G_cyclase"/>
</dbReference>